<reference evidence="2" key="2">
    <citation type="submission" date="2022-10" db="EMBL/GenBank/DDBJ databases">
        <authorList>
            <consortium name="ENA_rothamsted_submissions"/>
            <consortium name="culmorum"/>
            <person name="King R."/>
        </authorList>
    </citation>
    <scope>NUCLEOTIDE SEQUENCE</scope>
</reference>
<evidence type="ECO:0000313" key="3">
    <source>
        <dbReference type="Proteomes" id="UP001153620"/>
    </source>
</evidence>
<dbReference type="GO" id="GO:0016020">
    <property type="term" value="C:membrane"/>
    <property type="evidence" value="ECO:0007669"/>
    <property type="project" value="TreeGrafter"/>
</dbReference>
<keyword evidence="1" id="KW-0732">Signal</keyword>
<evidence type="ECO:0000256" key="1">
    <source>
        <dbReference type="SAM" id="SignalP"/>
    </source>
</evidence>
<sequence>MNSKTVLFISVLVFAIKLCSSSPVAHEDNQQNVDIDIDIACIANSTCLKSASNKVIRALKLRKSIDFGLLSITPLKNEGIEGRSFTKFWDIASTNSLRIPLGQYSLSVQKSEEHENYLEVAVSKTIVEGRARRDRKQMQFFVPSFLVASQVGWWLLALAGVTLLSIKAFLVSKIALVIAAVMTFKKLFLHHHGIPAPYYEHHEPLMVPFNFGDYGAFQGAAGFPGDYHQQLPIGPEHTAALHANGGLGAESGVSNIVSNGTGSSTIVSSAPGLSAYSTVARHPPINFYGKNPYLFRKP</sequence>
<evidence type="ECO:0000313" key="2">
    <source>
        <dbReference type="EMBL" id="CAG9808895.1"/>
    </source>
</evidence>
<feature type="signal peptide" evidence="1">
    <location>
        <begin position="1"/>
        <end position="21"/>
    </location>
</feature>
<feature type="chain" id="PRO_5040275919" description="Osiris 4" evidence="1">
    <location>
        <begin position="22"/>
        <end position="298"/>
    </location>
</feature>
<dbReference type="AlphaFoldDB" id="A0A9N9S162"/>
<proteinExistence type="predicted"/>
<reference evidence="2" key="1">
    <citation type="submission" date="2022-01" db="EMBL/GenBank/DDBJ databases">
        <authorList>
            <person name="King R."/>
        </authorList>
    </citation>
    <scope>NUCLEOTIDE SEQUENCE</scope>
</reference>
<protein>
    <recommendedName>
        <fullName evidence="4">Osiris 4</fullName>
    </recommendedName>
</protein>
<dbReference type="OrthoDB" id="8194504at2759"/>
<name>A0A9N9S162_9DIPT</name>
<gene>
    <name evidence="2" type="ORF">CHIRRI_LOCUS11730</name>
</gene>
<dbReference type="PANTHER" id="PTHR21879">
    <property type="entry name" value="FI03362P-RELATED-RELATED"/>
    <property type="match status" value="1"/>
</dbReference>
<evidence type="ECO:0008006" key="4">
    <source>
        <dbReference type="Google" id="ProtNLM"/>
    </source>
</evidence>
<organism evidence="2 3">
    <name type="scientific">Chironomus riparius</name>
    <dbReference type="NCBI Taxonomy" id="315576"/>
    <lineage>
        <taxon>Eukaryota</taxon>
        <taxon>Metazoa</taxon>
        <taxon>Ecdysozoa</taxon>
        <taxon>Arthropoda</taxon>
        <taxon>Hexapoda</taxon>
        <taxon>Insecta</taxon>
        <taxon>Pterygota</taxon>
        <taxon>Neoptera</taxon>
        <taxon>Endopterygota</taxon>
        <taxon>Diptera</taxon>
        <taxon>Nematocera</taxon>
        <taxon>Chironomoidea</taxon>
        <taxon>Chironomidae</taxon>
        <taxon>Chironominae</taxon>
        <taxon>Chironomus</taxon>
    </lineage>
</organism>
<dbReference type="Proteomes" id="UP001153620">
    <property type="component" value="Chromosome 3"/>
</dbReference>
<keyword evidence="3" id="KW-1185">Reference proteome</keyword>
<dbReference type="EMBL" id="OU895879">
    <property type="protein sequence ID" value="CAG9808895.1"/>
    <property type="molecule type" value="Genomic_DNA"/>
</dbReference>
<dbReference type="Pfam" id="PF07898">
    <property type="entry name" value="DUF1676"/>
    <property type="match status" value="1"/>
</dbReference>
<dbReference type="InterPro" id="IPR012464">
    <property type="entry name" value="DUF1676"/>
</dbReference>
<accession>A0A9N9S162</accession>
<dbReference type="PANTHER" id="PTHR21879:SF21">
    <property type="entry name" value="OSIRIS 4, ISOFORM B"/>
    <property type="match status" value="1"/>
</dbReference>